<keyword evidence="1" id="KW-0324">Glycolysis</keyword>
<dbReference type="Proteomes" id="UP000295658">
    <property type="component" value="Unassembled WGS sequence"/>
</dbReference>
<dbReference type="PIRSF" id="PIRSF000709">
    <property type="entry name" value="6PFK_2-Ptase"/>
    <property type="match status" value="1"/>
</dbReference>
<dbReference type="Pfam" id="PF00300">
    <property type="entry name" value="His_Phos_1"/>
    <property type="match status" value="1"/>
</dbReference>
<evidence type="ECO:0000256" key="4">
    <source>
        <dbReference type="PIRSR" id="PIRSR613078-2"/>
    </source>
</evidence>
<evidence type="ECO:0000256" key="2">
    <source>
        <dbReference type="ARBA" id="ARBA00023235"/>
    </source>
</evidence>
<dbReference type="InterPro" id="IPR029033">
    <property type="entry name" value="His_PPase_superfam"/>
</dbReference>
<name>A0A4R1QHV2_9BACL</name>
<dbReference type="InterPro" id="IPR013078">
    <property type="entry name" value="His_Pase_superF_clade-1"/>
</dbReference>
<dbReference type="EMBL" id="SLUL01000006">
    <property type="protein sequence ID" value="TCL49779.1"/>
    <property type="molecule type" value="Genomic_DNA"/>
</dbReference>
<gene>
    <name evidence="5" type="ORF">EDD69_106135</name>
</gene>
<dbReference type="InterPro" id="IPR050275">
    <property type="entry name" value="PGM_Phosphatase"/>
</dbReference>
<dbReference type="PANTHER" id="PTHR48100">
    <property type="entry name" value="BROAD-SPECIFICITY PHOSPHATASE YOR283W-RELATED"/>
    <property type="match status" value="1"/>
</dbReference>
<dbReference type="InterPro" id="IPR001345">
    <property type="entry name" value="PG/BPGM_mutase_AS"/>
</dbReference>
<reference evidence="5 6" key="1">
    <citation type="submission" date="2019-03" db="EMBL/GenBank/DDBJ databases">
        <title>Genomic Encyclopedia of Type Strains, Phase IV (KMG-IV): sequencing the most valuable type-strain genomes for metagenomic binning, comparative biology and taxonomic classification.</title>
        <authorList>
            <person name="Goeker M."/>
        </authorList>
    </citation>
    <scope>NUCLEOTIDE SEQUENCE [LARGE SCALE GENOMIC DNA]</scope>
    <source>
        <strain evidence="5 6">DSM 24979</strain>
    </source>
</reference>
<comment type="caution">
    <text evidence="5">The sequence shown here is derived from an EMBL/GenBank/DDBJ whole genome shotgun (WGS) entry which is preliminary data.</text>
</comment>
<dbReference type="PANTHER" id="PTHR48100:SF1">
    <property type="entry name" value="HISTIDINE PHOSPHATASE FAMILY PROTEIN-RELATED"/>
    <property type="match status" value="1"/>
</dbReference>
<dbReference type="PROSITE" id="PS00175">
    <property type="entry name" value="PG_MUTASE"/>
    <property type="match status" value="1"/>
</dbReference>
<proteinExistence type="predicted"/>
<dbReference type="CDD" id="cd07067">
    <property type="entry name" value="HP_PGM_like"/>
    <property type="match status" value="1"/>
</dbReference>
<evidence type="ECO:0000256" key="3">
    <source>
        <dbReference type="PIRSR" id="PIRSR613078-1"/>
    </source>
</evidence>
<feature type="active site" description="Proton donor/acceptor" evidence="3">
    <location>
        <position position="82"/>
    </location>
</feature>
<feature type="binding site" evidence="4">
    <location>
        <position position="58"/>
    </location>
    <ligand>
        <name>substrate</name>
    </ligand>
</feature>
<dbReference type="OrthoDB" id="9782128at2"/>
<keyword evidence="2" id="KW-0413">Isomerase</keyword>
<sequence length="207" mass="24349">MLTLYVVRHGETKWNTERRMQGWQDSPLTEKGKNDARLLHHHLASVPFVAIYSSPSERTKETAKIIRGDRDIPMYFDERLREIHLGDWEGKTIDEIAEIDQQNHYHFYHAPHLYQPLRGETFGDVQQRAIAAIEQMIHQHHEGNLLVVTHGVVIRTLLVYWKQQSIERLWDSPRVYGTSVTKVRVQPEKFIIELEADISHLKEEVNQ</sequence>
<organism evidence="5 6">
    <name type="scientific">Thermolongibacillus altinsuensis</name>
    <dbReference type="NCBI Taxonomy" id="575256"/>
    <lineage>
        <taxon>Bacteria</taxon>
        <taxon>Bacillati</taxon>
        <taxon>Bacillota</taxon>
        <taxon>Bacilli</taxon>
        <taxon>Bacillales</taxon>
        <taxon>Anoxybacillaceae</taxon>
        <taxon>Thermolongibacillus</taxon>
    </lineage>
</organism>
<dbReference type="SUPFAM" id="SSF53254">
    <property type="entry name" value="Phosphoglycerate mutase-like"/>
    <property type="match status" value="1"/>
</dbReference>
<evidence type="ECO:0000256" key="1">
    <source>
        <dbReference type="ARBA" id="ARBA00023152"/>
    </source>
</evidence>
<dbReference type="RefSeq" id="WP_132948321.1">
    <property type="nucleotide sequence ID" value="NZ_SLUL01000006.1"/>
</dbReference>
<dbReference type="AlphaFoldDB" id="A0A4R1QHV2"/>
<accession>A0A4R1QHV2</accession>
<dbReference type="GO" id="GO:0005737">
    <property type="term" value="C:cytoplasm"/>
    <property type="evidence" value="ECO:0007669"/>
    <property type="project" value="TreeGrafter"/>
</dbReference>
<dbReference type="Gene3D" id="3.40.50.1240">
    <property type="entry name" value="Phosphoglycerate mutase-like"/>
    <property type="match status" value="1"/>
</dbReference>
<feature type="active site" description="Tele-phosphohistidine intermediate" evidence="3">
    <location>
        <position position="9"/>
    </location>
</feature>
<feature type="binding site" evidence="4">
    <location>
        <begin position="8"/>
        <end position="15"/>
    </location>
    <ligand>
        <name>substrate</name>
    </ligand>
</feature>
<keyword evidence="6" id="KW-1185">Reference proteome</keyword>
<dbReference type="SMART" id="SM00855">
    <property type="entry name" value="PGAM"/>
    <property type="match status" value="1"/>
</dbReference>
<protein>
    <submittedName>
        <fullName evidence="5">Phosphoglycerate mutase</fullName>
    </submittedName>
</protein>
<dbReference type="GO" id="GO:0016791">
    <property type="term" value="F:phosphatase activity"/>
    <property type="evidence" value="ECO:0007669"/>
    <property type="project" value="TreeGrafter"/>
</dbReference>
<evidence type="ECO:0000313" key="6">
    <source>
        <dbReference type="Proteomes" id="UP000295658"/>
    </source>
</evidence>
<evidence type="ECO:0000313" key="5">
    <source>
        <dbReference type="EMBL" id="TCL49779.1"/>
    </source>
</evidence>